<dbReference type="RefSeq" id="WP_189113458.1">
    <property type="nucleotide sequence ID" value="NZ_BMQC01000004.1"/>
</dbReference>
<feature type="domain" description="eCIS core" evidence="2">
    <location>
        <begin position="87"/>
        <end position="164"/>
    </location>
</feature>
<comment type="caution">
    <text evidence="3">The sequence shown here is derived from an EMBL/GenBank/DDBJ whole genome shotgun (WGS) entry which is preliminary data.</text>
</comment>
<dbReference type="InterPro" id="IPR025295">
    <property type="entry name" value="eCIS_core_dom"/>
</dbReference>
<evidence type="ECO:0000313" key="3">
    <source>
        <dbReference type="EMBL" id="GGK23226.1"/>
    </source>
</evidence>
<protein>
    <recommendedName>
        <fullName evidence="2">eCIS core domain-containing protein</fullName>
    </recommendedName>
</protein>
<proteinExistence type="predicted"/>
<dbReference type="AlphaFoldDB" id="A0A8J3BN90"/>
<dbReference type="EMBL" id="BMQC01000004">
    <property type="protein sequence ID" value="GGK23226.1"/>
    <property type="molecule type" value="Genomic_DNA"/>
</dbReference>
<dbReference type="Pfam" id="PF13699">
    <property type="entry name" value="eCIS_core"/>
    <property type="match status" value="1"/>
</dbReference>
<name>A0A8J3BN90_9ACTN</name>
<sequence length="240" mass="25083">MRRRGDDHQRPRGDHAPPEAEHEGTRRLDAEGPAGAGYLGLVTGRSELIGAEAMLRMQCLAGNAGVTGAIGGRSPVLDVVGNGGGRPLEADVRADMEERLGHDFGDVRVHTDGRAADSARAVHAQAYTVGSEIVFGAGRYDPGSDPGRHVLAHELTHVVQQRGGPVEGTPTGDGVAVSDPGDRFEREAAATADRVMATAAPVPAGEAGPQVQREAEEKEPEDAPVQGFVQRESEEDEAPA</sequence>
<feature type="compositionally biased region" description="Low complexity" evidence="1">
    <location>
        <begin position="189"/>
        <end position="200"/>
    </location>
</feature>
<organism evidence="3 4">
    <name type="scientific">Pilimelia terevasa</name>
    <dbReference type="NCBI Taxonomy" id="53372"/>
    <lineage>
        <taxon>Bacteria</taxon>
        <taxon>Bacillati</taxon>
        <taxon>Actinomycetota</taxon>
        <taxon>Actinomycetes</taxon>
        <taxon>Micromonosporales</taxon>
        <taxon>Micromonosporaceae</taxon>
        <taxon>Pilimelia</taxon>
    </lineage>
</organism>
<gene>
    <name evidence="3" type="ORF">GCM10010124_14680</name>
</gene>
<feature type="region of interest" description="Disordered" evidence="1">
    <location>
        <begin position="1"/>
        <end position="34"/>
    </location>
</feature>
<evidence type="ECO:0000313" key="4">
    <source>
        <dbReference type="Proteomes" id="UP000662200"/>
    </source>
</evidence>
<reference evidence="3" key="2">
    <citation type="submission" date="2020-09" db="EMBL/GenBank/DDBJ databases">
        <authorList>
            <person name="Sun Q."/>
            <person name="Ohkuma M."/>
        </authorList>
    </citation>
    <scope>NUCLEOTIDE SEQUENCE</scope>
    <source>
        <strain evidence="3">JCM 3091</strain>
    </source>
</reference>
<feature type="compositionally biased region" description="Basic and acidic residues" evidence="1">
    <location>
        <begin position="1"/>
        <end position="30"/>
    </location>
</feature>
<reference evidence="3" key="1">
    <citation type="journal article" date="2014" name="Int. J. Syst. Evol. Microbiol.">
        <title>Complete genome sequence of Corynebacterium casei LMG S-19264T (=DSM 44701T), isolated from a smear-ripened cheese.</title>
        <authorList>
            <consortium name="US DOE Joint Genome Institute (JGI-PGF)"/>
            <person name="Walter F."/>
            <person name="Albersmeier A."/>
            <person name="Kalinowski J."/>
            <person name="Ruckert C."/>
        </authorList>
    </citation>
    <scope>NUCLEOTIDE SEQUENCE</scope>
    <source>
        <strain evidence="3">JCM 3091</strain>
    </source>
</reference>
<dbReference type="Proteomes" id="UP000662200">
    <property type="component" value="Unassembled WGS sequence"/>
</dbReference>
<accession>A0A8J3BN90</accession>
<evidence type="ECO:0000256" key="1">
    <source>
        <dbReference type="SAM" id="MobiDB-lite"/>
    </source>
</evidence>
<feature type="region of interest" description="Disordered" evidence="1">
    <location>
        <begin position="162"/>
        <end position="240"/>
    </location>
</feature>
<evidence type="ECO:0000259" key="2">
    <source>
        <dbReference type="Pfam" id="PF13699"/>
    </source>
</evidence>
<keyword evidence="4" id="KW-1185">Reference proteome</keyword>